<comment type="caution">
    <text evidence="2">The sequence shown here is derived from an EMBL/GenBank/DDBJ whole genome shotgun (WGS) entry which is preliminary data.</text>
</comment>
<dbReference type="PANTHER" id="PTHR43792:SF13">
    <property type="entry name" value="ACETYLTRANSFERASE"/>
    <property type="match status" value="1"/>
</dbReference>
<gene>
    <name evidence="2" type="ORF">CWD94_22730</name>
</gene>
<organism evidence="2 3">
    <name type="scientific">Lysinibacillus xylanilyticus</name>
    <dbReference type="NCBI Taxonomy" id="582475"/>
    <lineage>
        <taxon>Bacteria</taxon>
        <taxon>Bacillati</taxon>
        <taxon>Bacillota</taxon>
        <taxon>Bacilli</taxon>
        <taxon>Bacillales</taxon>
        <taxon>Bacillaceae</taxon>
        <taxon>Lysinibacillus</taxon>
    </lineage>
</organism>
<proteinExistence type="predicted"/>
<evidence type="ECO:0000259" key="1">
    <source>
        <dbReference type="PROSITE" id="PS51186"/>
    </source>
</evidence>
<dbReference type="InterPro" id="IPR051531">
    <property type="entry name" value="N-acetyltransferase"/>
</dbReference>
<feature type="domain" description="N-acetyltransferase" evidence="1">
    <location>
        <begin position="9"/>
        <end position="167"/>
    </location>
</feature>
<dbReference type="PANTHER" id="PTHR43792">
    <property type="entry name" value="GNAT FAMILY, PUTATIVE (AFU_ORTHOLOGUE AFUA_3G00765)-RELATED-RELATED"/>
    <property type="match status" value="1"/>
</dbReference>
<dbReference type="Gene3D" id="3.40.630.30">
    <property type="match status" value="1"/>
</dbReference>
<dbReference type="AlphaFoldDB" id="A0A2M9Q034"/>
<evidence type="ECO:0000313" key="2">
    <source>
        <dbReference type="EMBL" id="PJO41441.1"/>
    </source>
</evidence>
<dbReference type="Proteomes" id="UP000232101">
    <property type="component" value="Unassembled WGS sequence"/>
</dbReference>
<dbReference type="GO" id="GO:0016747">
    <property type="term" value="F:acyltransferase activity, transferring groups other than amino-acyl groups"/>
    <property type="evidence" value="ECO:0007669"/>
    <property type="project" value="InterPro"/>
</dbReference>
<dbReference type="SUPFAM" id="SSF55729">
    <property type="entry name" value="Acyl-CoA N-acyltransferases (Nat)"/>
    <property type="match status" value="1"/>
</dbReference>
<sequence length="167" mass="19526">MIELSTNRLRLIPLNAKYLDLLINDEQSLAIELSVSSKEVFLDEELRQALKFRLSKVLENEQNYIWYTNWLIVSKEENSIVGGIMLKGLPNEQGEVVIGYYIFPQYQGKGYMTETVRMMKDWLLRQSKVKYVIADTDKNNIASHKVLQKAGATLYSESDELYFWRFV</sequence>
<dbReference type="InterPro" id="IPR000182">
    <property type="entry name" value="GNAT_dom"/>
</dbReference>
<dbReference type="EMBL" id="PHQY01000671">
    <property type="protein sequence ID" value="PJO41441.1"/>
    <property type="molecule type" value="Genomic_DNA"/>
</dbReference>
<dbReference type="RefSeq" id="WP_100545084.1">
    <property type="nucleotide sequence ID" value="NZ_CP158849.1"/>
</dbReference>
<dbReference type="CDD" id="cd04301">
    <property type="entry name" value="NAT_SF"/>
    <property type="match status" value="1"/>
</dbReference>
<accession>A0A2M9Q034</accession>
<evidence type="ECO:0000313" key="3">
    <source>
        <dbReference type="Proteomes" id="UP000232101"/>
    </source>
</evidence>
<name>A0A2M9Q034_9BACI</name>
<reference evidence="2 3" key="1">
    <citation type="submission" date="2017-11" db="EMBL/GenBank/DDBJ databases">
        <title>Bacterial isolate from king chilli rhizosphere.</title>
        <authorList>
            <person name="Takhelmayum P."/>
            <person name="Sarangthem I."/>
        </authorList>
    </citation>
    <scope>NUCLEOTIDE SEQUENCE [LARGE SCALE GENOMIC DNA]</scope>
    <source>
        <strain evidence="3">t26</strain>
    </source>
</reference>
<dbReference type="PROSITE" id="PS51186">
    <property type="entry name" value="GNAT"/>
    <property type="match status" value="1"/>
</dbReference>
<dbReference type="STRING" id="582475.ACZ11_21740"/>
<keyword evidence="2" id="KW-0808">Transferase</keyword>
<protein>
    <submittedName>
        <fullName evidence="2">N-acetyltransferase</fullName>
    </submittedName>
</protein>
<dbReference type="InterPro" id="IPR016181">
    <property type="entry name" value="Acyl_CoA_acyltransferase"/>
</dbReference>
<dbReference type="Pfam" id="PF13302">
    <property type="entry name" value="Acetyltransf_3"/>
    <property type="match status" value="1"/>
</dbReference>